<sequence length="598" mass="62064">MKTLASRFALHKLSVAVTLALALSACGGGSGGDDSPAAPVGGPEPTTPSNPVGSGSTPPEATPEEPGEVLQLAGVVRNYYTGEVIPSALIRLSASADQGFAAFSEATADAAGAFSINRPNSDTALLLDVTASGYARGVVTIPAGSAGLAVELIPQLQPVVAQVGGSTTAPLVVNYTRTTIDGETTAPVLNVPAASLVDAAGNLFEGDYSVGFTLIDPSSDPALMPGSFEAVDPATGTISQIESFGAIEIGISNPAGEALNFVGGSAPVLSIPLASTINPATAPASVPLFFFDTSLGYWVDRGVAQLTQLGESWAYQGAIDRTGIWNADIQFDAVTLTGCVADAEGQRLPNVRLMADGRTYIGRSRTLTDANGQFSVPVRPDSQLLVAAVLQAQSETVITDIGATDVNIADCLVLSPSAATARLTWGENPRDLDTYFFGPDGNGGEFEVSFMDKTVAVGTTQYDLDVDDVTSFGPEVLTLPEFQFPGIYRYVVDLYAGTGTMAASPTRVELNLKGDIRVFSATEAQGDASLEKWHVFNLVVDEALTVTMQPVQRFSDSDRADAFDVAGFGPASVKSEIKPEKYYAQPVSGAVPTRQLAD</sequence>
<comment type="caution">
    <text evidence="3">The sequence shown here is derived from an EMBL/GenBank/DDBJ whole genome shotgun (WGS) entry which is preliminary data.</text>
</comment>
<dbReference type="InterPro" id="IPR008969">
    <property type="entry name" value="CarboxyPept-like_regulatory"/>
</dbReference>
<keyword evidence="4" id="KW-1185">Reference proteome</keyword>
<name>A0ABP7NJL4_9GAMM</name>
<reference evidence="4" key="1">
    <citation type="journal article" date="2019" name="Int. J. Syst. Evol. Microbiol.">
        <title>The Global Catalogue of Microorganisms (GCM) 10K type strain sequencing project: providing services to taxonomists for standard genome sequencing and annotation.</title>
        <authorList>
            <consortium name="The Broad Institute Genomics Platform"/>
            <consortium name="The Broad Institute Genome Sequencing Center for Infectious Disease"/>
            <person name="Wu L."/>
            <person name="Ma J."/>
        </authorList>
    </citation>
    <scope>NUCLEOTIDE SEQUENCE [LARGE SCALE GENOMIC DNA]</scope>
    <source>
        <strain evidence="4">JCM 17555</strain>
    </source>
</reference>
<evidence type="ECO:0000313" key="4">
    <source>
        <dbReference type="Proteomes" id="UP001501337"/>
    </source>
</evidence>
<keyword evidence="2" id="KW-0732">Signal</keyword>
<feature type="region of interest" description="Disordered" evidence="1">
    <location>
        <begin position="28"/>
        <end position="66"/>
    </location>
</feature>
<evidence type="ECO:0008006" key="5">
    <source>
        <dbReference type="Google" id="ProtNLM"/>
    </source>
</evidence>
<evidence type="ECO:0000256" key="1">
    <source>
        <dbReference type="SAM" id="MobiDB-lite"/>
    </source>
</evidence>
<feature type="signal peptide" evidence="2">
    <location>
        <begin position="1"/>
        <end position="27"/>
    </location>
</feature>
<proteinExistence type="predicted"/>
<dbReference type="PROSITE" id="PS51257">
    <property type="entry name" value="PROKAR_LIPOPROTEIN"/>
    <property type="match status" value="1"/>
</dbReference>
<feature type="chain" id="PRO_5047319818" description="Carboxypeptidase regulatory-like domain-containing protein" evidence="2">
    <location>
        <begin position="28"/>
        <end position="598"/>
    </location>
</feature>
<dbReference type="RefSeq" id="WP_344802881.1">
    <property type="nucleotide sequence ID" value="NZ_BAABBO010000001.1"/>
</dbReference>
<accession>A0ABP7NJL4</accession>
<protein>
    <recommendedName>
        <fullName evidence="5">Carboxypeptidase regulatory-like domain-containing protein</fullName>
    </recommendedName>
</protein>
<evidence type="ECO:0000256" key="2">
    <source>
        <dbReference type="SAM" id="SignalP"/>
    </source>
</evidence>
<dbReference type="Proteomes" id="UP001501337">
    <property type="component" value="Unassembled WGS sequence"/>
</dbReference>
<organism evidence="3 4">
    <name type="scientific">Allohahella marinimesophila</name>
    <dbReference type="NCBI Taxonomy" id="1054972"/>
    <lineage>
        <taxon>Bacteria</taxon>
        <taxon>Pseudomonadati</taxon>
        <taxon>Pseudomonadota</taxon>
        <taxon>Gammaproteobacteria</taxon>
        <taxon>Oceanospirillales</taxon>
        <taxon>Hahellaceae</taxon>
        <taxon>Allohahella</taxon>
    </lineage>
</organism>
<dbReference type="EMBL" id="BAABBO010000001">
    <property type="protein sequence ID" value="GAA3948545.1"/>
    <property type="molecule type" value="Genomic_DNA"/>
</dbReference>
<dbReference type="SUPFAM" id="SSF49464">
    <property type="entry name" value="Carboxypeptidase regulatory domain-like"/>
    <property type="match status" value="1"/>
</dbReference>
<evidence type="ECO:0000313" key="3">
    <source>
        <dbReference type="EMBL" id="GAA3948545.1"/>
    </source>
</evidence>
<gene>
    <name evidence="3" type="ORF">GCM10022278_04690</name>
</gene>